<reference evidence="3" key="1">
    <citation type="submission" date="2017-01" db="EMBL/GenBank/DDBJ databases">
        <authorList>
            <person name="Varghese N."/>
            <person name="Submissions S."/>
        </authorList>
    </citation>
    <scope>NUCLEOTIDE SEQUENCE [LARGE SCALE GENOMIC DNA]</scope>
    <source>
        <strain evidence="3">LP100</strain>
    </source>
</reference>
<feature type="region of interest" description="Disordered" evidence="1">
    <location>
        <begin position="17"/>
        <end position="61"/>
    </location>
</feature>
<dbReference type="RefSeq" id="WP_076666484.1">
    <property type="nucleotide sequence ID" value="NZ_FTPP01000001.1"/>
</dbReference>
<feature type="compositionally biased region" description="Low complexity" evidence="1">
    <location>
        <begin position="29"/>
        <end position="46"/>
    </location>
</feature>
<evidence type="ECO:0000256" key="1">
    <source>
        <dbReference type="SAM" id="MobiDB-lite"/>
    </source>
</evidence>
<protein>
    <submittedName>
        <fullName evidence="2">Uncharacterized protein</fullName>
    </submittedName>
</protein>
<sequence>MATIIITIILNVLLGTPTETTKDQDQNATTTSTTSTTSTTPSTTETMNAMGGSGTWVNIEK</sequence>
<evidence type="ECO:0000313" key="3">
    <source>
        <dbReference type="Proteomes" id="UP000187181"/>
    </source>
</evidence>
<dbReference type="EMBL" id="FTPP01000001">
    <property type="protein sequence ID" value="SIT82579.1"/>
    <property type="molecule type" value="Genomic_DNA"/>
</dbReference>
<accession>A0A1R3WWX1</accession>
<dbReference type="STRING" id="1317125.SAMN05444128_1141"/>
<keyword evidence="3" id="KW-1185">Reference proteome</keyword>
<dbReference type="Proteomes" id="UP000187181">
    <property type="component" value="Unassembled WGS sequence"/>
</dbReference>
<proteinExistence type="predicted"/>
<organism evidence="2 3">
    <name type="scientific">Pontibacter indicus</name>
    <dbReference type="NCBI Taxonomy" id="1317125"/>
    <lineage>
        <taxon>Bacteria</taxon>
        <taxon>Pseudomonadati</taxon>
        <taxon>Bacteroidota</taxon>
        <taxon>Cytophagia</taxon>
        <taxon>Cytophagales</taxon>
        <taxon>Hymenobacteraceae</taxon>
        <taxon>Pontibacter</taxon>
    </lineage>
</organism>
<gene>
    <name evidence="2" type="ORF">SAMN05444128_1141</name>
</gene>
<dbReference type="AlphaFoldDB" id="A0A1R3WWX1"/>
<name>A0A1R3WWX1_9BACT</name>
<evidence type="ECO:0000313" key="2">
    <source>
        <dbReference type="EMBL" id="SIT82579.1"/>
    </source>
</evidence>